<dbReference type="InterPro" id="IPR032870">
    <property type="entry name" value="ALKBH7-like"/>
</dbReference>
<evidence type="ECO:0000256" key="1">
    <source>
        <dbReference type="ARBA" id="ARBA00001954"/>
    </source>
</evidence>
<accession>A0ABM1E560</accession>
<evidence type="ECO:0000259" key="2">
    <source>
        <dbReference type="Pfam" id="PF13532"/>
    </source>
</evidence>
<gene>
    <name evidence="4" type="primary">LOC106808923</name>
</gene>
<evidence type="ECO:0000313" key="4">
    <source>
        <dbReference type="RefSeq" id="XP_014667331.1"/>
    </source>
</evidence>
<sequence>MSVIALRVQRVPCWHMSSDIRRKACNILPTAIRNYIVGICQTNDKRLQQLMGYSNTGINDQIERTKTSGSSGGNDNHRTVSCSGVADAANSLDGYPNISFSSHKAKKLVGDSLMVIDDFITPEEETSFLDEVLPYMKRLRYEYDHWDNAIHGYRETERSQWNDVNCATLQRLRDTALPHGVPQLTLVHVLDLAKNGYIKPHVDSVRFCGSTIAGLSLMSNSIMRFIHEEDKEIVVDALLKRRSLYIMRGVIRYHFTHELLDDKESLFRSIHVPRDRRMSIICRVNTDDNDCGTSGVH</sequence>
<dbReference type="Proteomes" id="UP000695022">
    <property type="component" value="Unplaced"/>
</dbReference>
<comment type="cofactor">
    <cofactor evidence="1">
        <name>Fe(2+)</name>
        <dbReference type="ChEBI" id="CHEBI:29033"/>
    </cofactor>
</comment>
<dbReference type="Gene3D" id="2.60.120.590">
    <property type="entry name" value="Alpha-ketoglutarate-dependent dioxygenase AlkB-like"/>
    <property type="match status" value="1"/>
</dbReference>
<organism evidence="3 4">
    <name type="scientific">Priapulus caudatus</name>
    <name type="common">Priapulid worm</name>
    <dbReference type="NCBI Taxonomy" id="37621"/>
    <lineage>
        <taxon>Eukaryota</taxon>
        <taxon>Metazoa</taxon>
        <taxon>Ecdysozoa</taxon>
        <taxon>Scalidophora</taxon>
        <taxon>Priapulida</taxon>
        <taxon>Priapulimorpha</taxon>
        <taxon>Priapulimorphida</taxon>
        <taxon>Priapulidae</taxon>
        <taxon>Priapulus</taxon>
    </lineage>
</organism>
<dbReference type="RefSeq" id="XP_014667331.1">
    <property type="nucleotide sequence ID" value="XM_014811845.1"/>
</dbReference>
<name>A0ABM1E560_PRICU</name>
<dbReference type="InterPro" id="IPR027450">
    <property type="entry name" value="AlkB-like"/>
</dbReference>
<dbReference type="InterPro" id="IPR037151">
    <property type="entry name" value="AlkB-like_sf"/>
</dbReference>
<reference evidence="4" key="1">
    <citation type="submission" date="2025-08" db="UniProtKB">
        <authorList>
            <consortium name="RefSeq"/>
        </authorList>
    </citation>
    <scope>IDENTIFICATION</scope>
</reference>
<keyword evidence="3" id="KW-1185">Reference proteome</keyword>
<dbReference type="SUPFAM" id="SSF51197">
    <property type="entry name" value="Clavaminate synthase-like"/>
    <property type="match status" value="1"/>
</dbReference>
<dbReference type="PANTHER" id="PTHR21052:SF0">
    <property type="entry name" value="ALPHA-KETOGLUTARATE-DEPENDENT DIOXYGENASE ALKB HOMOLOG 7, MITOCHONDRIAL"/>
    <property type="match status" value="1"/>
</dbReference>
<evidence type="ECO:0000313" key="3">
    <source>
        <dbReference type="Proteomes" id="UP000695022"/>
    </source>
</evidence>
<dbReference type="Pfam" id="PF13532">
    <property type="entry name" value="2OG-FeII_Oxy_2"/>
    <property type="match status" value="1"/>
</dbReference>
<proteinExistence type="predicted"/>
<protein>
    <submittedName>
        <fullName evidence="4">Alpha-ketoglutarate-dependent dioxygenase alkB homolog 7, mitochondrial-like</fullName>
    </submittedName>
</protein>
<dbReference type="GeneID" id="106808923"/>
<feature type="domain" description="Alpha-ketoglutarate-dependent dioxygenase AlkB-like" evidence="2">
    <location>
        <begin position="151"/>
        <end position="282"/>
    </location>
</feature>
<dbReference type="PANTHER" id="PTHR21052">
    <property type="entry name" value="SPERMATOGENESIS ASSOCIATED 11-RELATED"/>
    <property type="match status" value="1"/>
</dbReference>